<dbReference type="InterPro" id="IPR031656">
    <property type="entry name" value="DAO_C"/>
</dbReference>
<evidence type="ECO:0000313" key="10">
    <source>
        <dbReference type="EMBL" id="KAA0148559.1"/>
    </source>
</evidence>
<dbReference type="GO" id="GO:0004368">
    <property type="term" value="F:glycerol-3-phosphate dehydrogenase (quinone) activity"/>
    <property type="evidence" value="ECO:0007669"/>
    <property type="project" value="UniProtKB-EC"/>
</dbReference>
<dbReference type="GO" id="GO:0006072">
    <property type="term" value="P:glycerol-3-phosphate metabolic process"/>
    <property type="evidence" value="ECO:0007669"/>
    <property type="project" value="InterPro"/>
</dbReference>
<sequence length="611" mass="67125">MARASNAARVLVGATVGLVSTDVVLASGKTDSGSNLSPITCKDGTSVMPWSAPTRSAQLKRLKEEKFDVVVVGGGCVGAGCAMEGATRGLNVALLDGDDFAAGTSGRSTKLIHGGIRYLEQAVFSADVTKLELVIEALAERAHLLNAAPFMAHPVPIMIPLYKWWELPYMYAGAKAYDIFAWGRRAVPASTLILKDEAMYRFPMLNPDGLKGAVVYYDGMHNDTRMNLLIALTAAQHGAAVSNHITVVGIKHDKEGKVCGVEVRDEQTGESWVIRARAVVNATGPFADKLRKMDAPEAKDRIVPAGGVHIILPDHCCPERHGLIVPKTRDGRVLFFLPWEGSTLCGTTDSETDLTMMPKPTEQEISFILEEANRFLNTKVSRHDVKAAWSGIRPLVRDFEAKDTKSFSRNHVVETSPSGMVSVMGGKWTTYRQMAEDGIDAVLKSHPRLAEMKPIRPSSTQRMQLLGADRAGIVVGQKFDRITITLREKYGMHKDVSEHLLRNYGTRALQVAELCEKDRTLRNRLSRRWPFIKGEIVFAMRQEYACTAVDVIARRLRLAFLDSDDARKALPTVLDAMQAEAGWSSARRSKEEAAALAFLATMNQVFDDESS</sequence>
<gene>
    <name evidence="10" type="ORF">FNF29_06617</name>
</gene>
<keyword evidence="6" id="KW-0560">Oxidoreductase</keyword>
<evidence type="ECO:0000259" key="9">
    <source>
        <dbReference type="Pfam" id="PF16901"/>
    </source>
</evidence>
<keyword evidence="11" id="KW-1185">Reference proteome</keyword>
<dbReference type="GO" id="GO:0005739">
    <property type="term" value="C:mitochondrion"/>
    <property type="evidence" value="ECO:0007669"/>
    <property type="project" value="TreeGrafter"/>
</dbReference>
<dbReference type="Gene3D" id="3.50.50.60">
    <property type="entry name" value="FAD/NAD(P)-binding domain"/>
    <property type="match status" value="1"/>
</dbReference>
<evidence type="ECO:0000313" key="11">
    <source>
        <dbReference type="Proteomes" id="UP000323011"/>
    </source>
</evidence>
<dbReference type="FunFam" id="1.10.8.870:FF:000010">
    <property type="entry name" value="Glycerol-3-phosphate dehydrogenase"/>
    <property type="match status" value="1"/>
</dbReference>
<dbReference type="Gene3D" id="3.30.9.10">
    <property type="entry name" value="D-Amino Acid Oxidase, subunit A, domain 2"/>
    <property type="match status" value="1"/>
</dbReference>
<dbReference type="AlphaFoldDB" id="A0A5A8C7P2"/>
<evidence type="ECO:0000256" key="4">
    <source>
        <dbReference type="ARBA" id="ARBA00022630"/>
    </source>
</evidence>
<dbReference type="PROSITE" id="PS00978">
    <property type="entry name" value="FAD_G3PDH_2"/>
    <property type="match status" value="1"/>
</dbReference>
<name>A0A5A8C7P2_CAFRO</name>
<comment type="cofactor">
    <cofactor evidence="1">
        <name>FAD</name>
        <dbReference type="ChEBI" id="CHEBI:57692"/>
    </cofactor>
</comment>
<dbReference type="Proteomes" id="UP000323011">
    <property type="component" value="Unassembled WGS sequence"/>
</dbReference>
<feature type="domain" description="FAD dependent oxidoreductase" evidence="8">
    <location>
        <begin position="68"/>
        <end position="432"/>
    </location>
</feature>
<dbReference type="PANTHER" id="PTHR11985:SF15">
    <property type="entry name" value="GLYCEROL-3-PHOSPHATE DEHYDROGENASE, MITOCHONDRIAL"/>
    <property type="match status" value="1"/>
</dbReference>
<organism evidence="10 11">
    <name type="scientific">Cafeteria roenbergensis</name>
    <name type="common">Marine flagellate</name>
    <dbReference type="NCBI Taxonomy" id="33653"/>
    <lineage>
        <taxon>Eukaryota</taxon>
        <taxon>Sar</taxon>
        <taxon>Stramenopiles</taxon>
        <taxon>Bigyra</taxon>
        <taxon>Opalozoa</taxon>
        <taxon>Bicosoecida</taxon>
        <taxon>Cafeteriaceae</taxon>
        <taxon>Cafeteria</taxon>
    </lineage>
</organism>
<evidence type="ECO:0000259" key="8">
    <source>
        <dbReference type="Pfam" id="PF01266"/>
    </source>
</evidence>
<dbReference type="InterPro" id="IPR000447">
    <property type="entry name" value="G3P_DH_FAD-dep"/>
</dbReference>
<dbReference type="InterPro" id="IPR036188">
    <property type="entry name" value="FAD/NAD-bd_sf"/>
</dbReference>
<dbReference type="OMA" id="PHIVKPM"/>
<accession>A0A5A8C7P2</accession>
<protein>
    <recommendedName>
        <fullName evidence="3">glycerol-3-phosphate dehydrogenase</fullName>
        <ecNumber evidence="3">1.1.5.3</ecNumber>
    </recommendedName>
</protein>
<evidence type="ECO:0000256" key="3">
    <source>
        <dbReference type="ARBA" id="ARBA00013029"/>
    </source>
</evidence>
<feature type="chain" id="PRO_5022770886" description="glycerol-3-phosphate dehydrogenase" evidence="7">
    <location>
        <begin position="27"/>
        <end position="611"/>
    </location>
</feature>
<proteinExistence type="inferred from homology"/>
<reference evidence="10 11" key="1">
    <citation type="submission" date="2019-07" db="EMBL/GenBank/DDBJ databases">
        <title>Genomes of Cafeteria roenbergensis.</title>
        <authorList>
            <person name="Fischer M.G."/>
            <person name="Hackl T."/>
            <person name="Roman M."/>
        </authorList>
    </citation>
    <scope>NUCLEOTIDE SEQUENCE [LARGE SCALE GENOMIC DNA]</scope>
    <source>
        <strain evidence="10 11">BVI</strain>
    </source>
</reference>
<dbReference type="Pfam" id="PF16901">
    <property type="entry name" value="DAO_C"/>
    <property type="match status" value="1"/>
</dbReference>
<dbReference type="PANTHER" id="PTHR11985">
    <property type="entry name" value="GLYCEROL-3-PHOSPHATE DEHYDROGENASE"/>
    <property type="match status" value="1"/>
</dbReference>
<dbReference type="InterPro" id="IPR038299">
    <property type="entry name" value="DAO_C_sf"/>
</dbReference>
<dbReference type="SUPFAM" id="SSF54373">
    <property type="entry name" value="FAD-linked reductases, C-terminal domain"/>
    <property type="match status" value="1"/>
</dbReference>
<evidence type="ECO:0000256" key="5">
    <source>
        <dbReference type="ARBA" id="ARBA00022827"/>
    </source>
</evidence>
<dbReference type="Pfam" id="PF01266">
    <property type="entry name" value="DAO"/>
    <property type="match status" value="1"/>
</dbReference>
<evidence type="ECO:0000256" key="1">
    <source>
        <dbReference type="ARBA" id="ARBA00001974"/>
    </source>
</evidence>
<keyword evidence="4" id="KW-0285">Flavoprotein</keyword>
<dbReference type="PRINTS" id="PR01001">
    <property type="entry name" value="FADG3PDH"/>
</dbReference>
<comment type="caution">
    <text evidence="10">The sequence shown here is derived from an EMBL/GenBank/DDBJ whole genome shotgun (WGS) entry which is preliminary data.</text>
</comment>
<evidence type="ECO:0000256" key="7">
    <source>
        <dbReference type="SAM" id="SignalP"/>
    </source>
</evidence>
<feature type="domain" description="Alpha-glycerophosphate oxidase C-terminal" evidence="9">
    <location>
        <begin position="458"/>
        <end position="588"/>
    </location>
</feature>
<dbReference type="InterPro" id="IPR006076">
    <property type="entry name" value="FAD-dep_OxRdtase"/>
</dbReference>
<feature type="signal peptide" evidence="7">
    <location>
        <begin position="1"/>
        <end position="26"/>
    </location>
</feature>
<dbReference type="EC" id="1.1.5.3" evidence="3"/>
<dbReference type="SUPFAM" id="SSF51905">
    <property type="entry name" value="FAD/NAD(P)-binding domain"/>
    <property type="match status" value="1"/>
</dbReference>
<evidence type="ECO:0000256" key="6">
    <source>
        <dbReference type="ARBA" id="ARBA00023002"/>
    </source>
</evidence>
<dbReference type="Gene3D" id="1.10.8.870">
    <property type="entry name" value="Alpha-glycerophosphate oxidase, cap domain"/>
    <property type="match status" value="1"/>
</dbReference>
<keyword evidence="5" id="KW-0274">FAD</keyword>
<dbReference type="EMBL" id="VLTN01000052">
    <property type="protein sequence ID" value="KAA0148559.1"/>
    <property type="molecule type" value="Genomic_DNA"/>
</dbReference>
<evidence type="ECO:0000256" key="2">
    <source>
        <dbReference type="ARBA" id="ARBA00007330"/>
    </source>
</evidence>
<keyword evidence="7" id="KW-0732">Signal</keyword>
<comment type="similarity">
    <text evidence="2">Belongs to the FAD-dependent glycerol-3-phosphate dehydrogenase family.</text>
</comment>